<evidence type="ECO:0000313" key="3">
    <source>
        <dbReference type="Proteomes" id="UP000813824"/>
    </source>
</evidence>
<keyword evidence="1" id="KW-1133">Transmembrane helix</keyword>
<name>A0A8K0XJK8_9AGAR</name>
<dbReference type="OrthoDB" id="195231at2759"/>
<reference evidence="2" key="1">
    <citation type="journal article" date="2021" name="New Phytol.">
        <title>Evolutionary innovations through gain and loss of genes in the ectomycorrhizal Boletales.</title>
        <authorList>
            <person name="Wu G."/>
            <person name="Miyauchi S."/>
            <person name="Morin E."/>
            <person name="Kuo A."/>
            <person name="Drula E."/>
            <person name="Varga T."/>
            <person name="Kohler A."/>
            <person name="Feng B."/>
            <person name="Cao Y."/>
            <person name="Lipzen A."/>
            <person name="Daum C."/>
            <person name="Hundley H."/>
            <person name="Pangilinan J."/>
            <person name="Johnson J."/>
            <person name="Barry K."/>
            <person name="LaButti K."/>
            <person name="Ng V."/>
            <person name="Ahrendt S."/>
            <person name="Min B."/>
            <person name="Choi I.G."/>
            <person name="Park H."/>
            <person name="Plett J.M."/>
            <person name="Magnuson J."/>
            <person name="Spatafora J.W."/>
            <person name="Nagy L.G."/>
            <person name="Henrissat B."/>
            <person name="Grigoriev I.V."/>
            <person name="Yang Z.L."/>
            <person name="Xu J."/>
            <person name="Martin F.M."/>
        </authorList>
    </citation>
    <scope>NUCLEOTIDE SEQUENCE</scope>
    <source>
        <strain evidence="2">KKN 215</strain>
    </source>
</reference>
<feature type="transmembrane region" description="Helical" evidence="1">
    <location>
        <begin position="213"/>
        <end position="236"/>
    </location>
</feature>
<accession>A0A8K0XJK8</accession>
<sequence length="264" mass="29447">MQPSSELGHPCSTTNDHLDPYSHRFFSDCDDKTYCSAASNGTCLPRQCRRDEYPFGFSPGEWIPPACPDDTFCPDEGNGCVPLLRVGSACQLNRDDQCGPPKEWEVLADRQNFNGSLCLHSTCVYANATLGEQCIADQTTYIDIGPSGEEFDFTVTRHNCLTPSLFCDPNTLRCIQTKAIGEDCSSDQDCHSLNCDSGSCVDPPEMPTQVKTWQWAAVISSVVTTMVLIVVTLIMIQKRIRARNYEEIHEYYEEQIRCGIMLSP</sequence>
<dbReference type="EMBL" id="JAEVFJ010000071">
    <property type="protein sequence ID" value="KAH8074802.1"/>
    <property type="molecule type" value="Genomic_DNA"/>
</dbReference>
<gene>
    <name evidence="2" type="ORF">BXZ70DRAFT_902810</name>
</gene>
<evidence type="ECO:0000256" key="1">
    <source>
        <dbReference type="SAM" id="Phobius"/>
    </source>
</evidence>
<protein>
    <submittedName>
        <fullName evidence="2">Uncharacterized protein</fullName>
    </submittedName>
</protein>
<dbReference type="Proteomes" id="UP000813824">
    <property type="component" value="Unassembled WGS sequence"/>
</dbReference>
<dbReference type="AlphaFoldDB" id="A0A8K0XJK8"/>
<keyword evidence="1" id="KW-0812">Transmembrane</keyword>
<organism evidence="2 3">
    <name type="scientific">Cristinia sonorae</name>
    <dbReference type="NCBI Taxonomy" id="1940300"/>
    <lineage>
        <taxon>Eukaryota</taxon>
        <taxon>Fungi</taxon>
        <taxon>Dikarya</taxon>
        <taxon>Basidiomycota</taxon>
        <taxon>Agaricomycotina</taxon>
        <taxon>Agaricomycetes</taxon>
        <taxon>Agaricomycetidae</taxon>
        <taxon>Agaricales</taxon>
        <taxon>Pleurotineae</taxon>
        <taxon>Stephanosporaceae</taxon>
        <taxon>Cristinia</taxon>
    </lineage>
</organism>
<evidence type="ECO:0000313" key="2">
    <source>
        <dbReference type="EMBL" id="KAH8074802.1"/>
    </source>
</evidence>
<keyword evidence="3" id="KW-1185">Reference proteome</keyword>
<keyword evidence="1" id="KW-0472">Membrane</keyword>
<proteinExistence type="predicted"/>
<comment type="caution">
    <text evidence="2">The sequence shown here is derived from an EMBL/GenBank/DDBJ whole genome shotgun (WGS) entry which is preliminary data.</text>
</comment>